<protein>
    <recommendedName>
        <fullName evidence="2">site-specific DNA-methyltransferase (adenine-specific)</fullName>
        <ecNumber evidence="2">2.1.1.72</ecNumber>
    </recommendedName>
</protein>
<dbReference type="InterPro" id="IPR052916">
    <property type="entry name" value="Type-I_RE_MTase_Subunit"/>
</dbReference>
<keyword evidence="3 10" id="KW-0489">Methyltransferase</keyword>
<dbReference type="InterPro" id="IPR022749">
    <property type="entry name" value="D12N6_MeTrfase_N"/>
</dbReference>
<keyword evidence="6" id="KW-0680">Restriction system</keyword>
<evidence type="ECO:0000256" key="3">
    <source>
        <dbReference type="ARBA" id="ARBA00022603"/>
    </source>
</evidence>
<feature type="domain" description="DNA methylase adenine-specific" evidence="8">
    <location>
        <begin position="180"/>
        <end position="502"/>
    </location>
</feature>
<evidence type="ECO:0000259" key="8">
    <source>
        <dbReference type="Pfam" id="PF02384"/>
    </source>
</evidence>
<dbReference type="PANTHER" id="PTHR42998:SF1">
    <property type="entry name" value="TYPE I RESTRICTION ENZYME HINDI METHYLASE SUBUNIT"/>
    <property type="match status" value="1"/>
</dbReference>
<evidence type="ECO:0000313" key="11">
    <source>
        <dbReference type="Proteomes" id="UP000284333"/>
    </source>
</evidence>
<evidence type="ECO:0000256" key="1">
    <source>
        <dbReference type="ARBA" id="ARBA00006594"/>
    </source>
</evidence>
<dbReference type="AlphaFoldDB" id="A0A3S3B9J9"/>
<proteinExistence type="inferred from homology"/>
<dbReference type="InterPro" id="IPR003356">
    <property type="entry name" value="DNA_methylase_A-5"/>
</dbReference>
<keyword evidence="5" id="KW-0949">S-adenosyl-L-methionine</keyword>
<reference evidence="10 11" key="1">
    <citation type="submission" date="2018-11" db="EMBL/GenBank/DDBJ databases">
        <title>Rhodococcus spongicola sp. nov. and Rhodococcus xishaensis sp. nov. from marine sponges.</title>
        <authorList>
            <person name="Li L."/>
            <person name="Lin H.W."/>
        </authorList>
    </citation>
    <scope>NUCLEOTIDE SEQUENCE [LARGE SCALE GENOMIC DNA]</scope>
    <source>
        <strain evidence="10 11">LHW50502</strain>
    </source>
</reference>
<dbReference type="GO" id="GO:0008170">
    <property type="term" value="F:N-methyltransferase activity"/>
    <property type="evidence" value="ECO:0007669"/>
    <property type="project" value="InterPro"/>
</dbReference>
<evidence type="ECO:0000256" key="2">
    <source>
        <dbReference type="ARBA" id="ARBA00011900"/>
    </source>
</evidence>
<keyword evidence="11" id="KW-1185">Reference proteome</keyword>
<dbReference type="GO" id="GO:0009307">
    <property type="term" value="P:DNA restriction-modification system"/>
    <property type="evidence" value="ECO:0007669"/>
    <property type="project" value="UniProtKB-KW"/>
</dbReference>
<dbReference type="PANTHER" id="PTHR42998">
    <property type="entry name" value="TYPE I RESTRICTION ENZYME HINDVIIP M PROTEIN-RELATED"/>
    <property type="match status" value="1"/>
</dbReference>
<dbReference type="GO" id="GO:0009007">
    <property type="term" value="F:site-specific DNA-methyltransferase (adenine-specific) activity"/>
    <property type="evidence" value="ECO:0007669"/>
    <property type="project" value="UniProtKB-EC"/>
</dbReference>
<evidence type="ECO:0000256" key="4">
    <source>
        <dbReference type="ARBA" id="ARBA00022679"/>
    </source>
</evidence>
<dbReference type="InterPro" id="IPR029063">
    <property type="entry name" value="SAM-dependent_MTases_sf"/>
</dbReference>
<comment type="caution">
    <text evidence="10">The sequence shown here is derived from an EMBL/GenBank/DDBJ whole genome shotgun (WGS) entry which is preliminary data.</text>
</comment>
<dbReference type="RefSeq" id="WP_127945347.1">
    <property type="nucleotide sequence ID" value="NZ_RKLN01000001.1"/>
</dbReference>
<name>A0A3S3B9J9_9NOCA</name>
<evidence type="ECO:0000313" key="10">
    <source>
        <dbReference type="EMBL" id="RVW06287.1"/>
    </source>
</evidence>
<evidence type="ECO:0000256" key="6">
    <source>
        <dbReference type="ARBA" id="ARBA00022747"/>
    </source>
</evidence>
<sequence>MPPRKKTTKDTVSAPSTMKELKDTLWKAADKLRGSMDASQYKDVILGLVFLKYVSDAFDERREQIRAELVADGLNEDQIATLIDDEDEYLGSSVFWVPETARWGFLAQNAKGIQETAGVEGQTVGQLVNAAMRALMEANSTLAGTLPTIFNRDNVDQRRLGELIDLFNDTRFTGHGATKARDLLGEVYEYFLEKFARAEGKRGGEFYTPASVVRVLVEMLEPYSGRVYDPCCGSGGMFVQTEKFIERHGGNPSEVAVYGQELNERTWRMAKMNLAIHGITGNLGDRWEDTFAQDKHPDLLADYILANPPFNIKDWTRKEDDKRWKFGVPPAGNANYAWIQHIISKLSARGSAGVVMANGSMSSNSSGEGDIRARLVEADLVSCMIALPTQLFRSTGIPVCVWFFAKDKAVGPKGKIDRQGQALFIDARNLGYMVDRAERALSDDDIAKISGTFHAWRGTESAKGVEYADEPGFCYSATLAEIKETDYALTPGRYVGAPPIEDDGEPIAEKLERLKKELFEQFDESARLQAVVREQLGRVS</sequence>
<dbReference type="Proteomes" id="UP000284333">
    <property type="component" value="Unassembled WGS sequence"/>
</dbReference>
<evidence type="ECO:0000256" key="5">
    <source>
        <dbReference type="ARBA" id="ARBA00022691"/>
    </source>
</evidence>
<dbReference type="GO" id="GO:0032259">
    <property type="term" value="P:methylation"/>
    <property type="evidence" value="ECO:0007669"/>
    <property type="project" value="UniProtKB-KW"/>
</dbReference>
<comment type="similarity">
    <text evidence="1">Belongs to the N(4)/N(6)-methyltransferase family.</text>
</comment>
<dbReference type="Gene3D" id="3.40.50.150">
    <property type="entry name" value="Vaccinia Virus protein VP39"/>
    <property type="match status" value="1"/>
</dbReference>
<accession>A0A3S3B9J9</accession>
<dbReference type="GO" id="GO:0003677">
    <property type="term" value="F:DNA binding"/>
    <property type="evidence" value="ECO:0007669"/>
    <property type="project" value="InterPro"/>
</dbReference>
<dbReference type="PRINTS" id="PR00507">
    <property type="entry name" value="N12N6MTFRASE"/>
</dbReference>
<keyword evidence="4 10" id="KW-0808">Transferase</keyword>
<evidence type="ECO:0000259" key="9">
    <source>
        <dbReference type="Pfam" id="PF12161"/>
    </source>
</evidence>
<dbReference type="InterPro" id="IPR038333">
    <property type="entry name" value="T1MK-like_N_sf"/>
</dbReference>
<dbReference type="Pfam" id="PF02384">
    <property type="entry name" value="N6_Mtase"/>
    <property type="match status" value="1"/>
</dbReference>
<dbReference type="EC" id="2.1.1.72" evidence="2"/>
<gene>
    <name evidence="10" type="ORF">EF834_02215</name>
</gene>
<organism evidence="10 11">
    <name type="scientific">Rhodococcus spongiicola</name>
    <dbReference type="NCBI Taxonomy" id="2487352"/>
    <lineage>
        <taxon>Bacteria</taxon>
        <taxon>Bacillati</taxon>
        <taxon>Actinomycetota</taxon>
        <taxon>Actinomycetes</taxon>
        <taxon>Mycobacteriales</taxon>
        <taxon>Nocardiaceae</taxon>
        <taxon>Rhodococcus</taxon>
    </lineage>
</organism>
<evidence type="ECO:0000256" key="7">
    <source>
        <dbReference type="ARBA" id="ARBA00047942"/>
    </source>
</evidence>
<dbReference type="Pfam" id="PF12161">
    <property type="entry name" value="HsdM_N"/>
    <property type="match status" value="1"/>
</dbReference>
<comment type="catalytic activity">
    <reaction evidence="7">
        <text>a 2'-deoxyadenosine in DNA + S-adenosyl-L-methionine = an N(6)-methyl-2'-deoxyadenosine in DNA + S-adenosyl-L-homocysteine + H(+)</text>
        <dbReference type="Rhea" id="RHEA:15197"/>
        <dbReference type="Rhea" id="RHEA-COMP:12418"/>
        <dbReference type="Rhea" id="RHEA-COMP:12419"/>
        <dbReference type="ChEBI" id="CHEBI:15378"/>
        <dbReference type="ChEBI" id="CHEBI:57856"/>
        <dbReference type="ChEBI" id="CHEBI:59789"/>
        <dbReference type="ChEBI" id="CHEBI:90615"/>
        <dbReference type="ChEBI" id="CHEBI:90616"/>
        <dbReference type="EC" id="2.1.1.72"/>
    </reaction>
</comment>
<dbReference type="SUPFAM" id="SSF53335">
    <property type="entry name" value="S-adenosyl-L-methionine-dependent methyltransferases"/>
    <property type="match status" value="1"/>
</dbReference>
<dbReference type="Gene3D" id="1.20.1260.30">
    <property type="match status" value="1"/>
</dbReference>
<feature type="domain" description="N6 adenine-specific DNA methyltransferase N-terminal" evidence="9">
    <location>
        <begin position="21"/>
        <end position="167"/>
    </location>
</feature>
<dbReference type="OrthoDB" id="9784823at2"/>
<dbReference type="EMBL" id="RKLN01000001">
    <property type="protein sequence ID" value="RVW06287.1"/>
    <property type="molecule type" value="Genomic_DNA"/>
</dbReference>